<proteinExistence type="inferred from homology"/>
<dbReference type="Pfam" id="PF13193">
    <property type="entry name" value="AMP-binding_C"/>
    <property type="match status" value="1"/>
</dbReference>
<dbReference type="InterPro" id="IPR042099">
    <property type="entry name" value="ANL_N_sf"/>
</dbReference>
<name>A0AAD1HGX8_9MYCO</name>
<evidence type="ECO:0000256" key="1">
    <source>
        <dbReference type="ARBA" id="ARBA00006432"/>
    </source>
</evidence>
<sequence>MSLVGFLDDAARWADREFLVEAGRRVTYRDHAAAVNRAAAMMAARGVGPNARVLVLSANHIEAIVVWWAALWLDAVAVMGNAWWSSVEIKAAIDEVDPVLIVVDDKRMKRVSTTAAIVMNLAEFEDDEATGRDTAEPPPGLLNHDEDRPATVIFTSGTTGHPRGVVLSHRSLISTIHNLLYASRQLPQQLTDDTPAKSSLLGVPFFHMSGMQSMLVGLLTGAKLVLPSGGAFDARATLDLIQNEKLTSFAAVPTVMGRLVNHPDTAEYDLSSVKSINMGGMPIPQSLLPRVRALFPAAAERVSTMYGLSESGGPLTTCSSRDLRGRPWSSGSPLPVVELRIDGPGEDMVGEVVARSPGNMNQYWGGMDATVLDEDGWLHTGDLGRLRDGHLQIVGRSKDVIVRAGENVASPHVEACLLSHPEVREAAVFALDHDDLGEEVAAVVVLVDGSSLNEYDLKAYAAQNLASFEVPSAWWIRNTALPLNASGKASKTQLKSEWPHAGTSAVP</sequence>
<feature type="domain" description="AMP-binding enzyme C-terminal" evidence="4">
    <location>
        <begin position="413"/>
        <end position="488"/>
    </location>
</feature>
<reference evidence="5 6" key="1">
    <citation type="journal article" date="2019" name="Emerg. Microbes Infect.">
        <title>Comprehensive subspecies identification of 175 nontuberculous mycobacteria species based on 7547 genomic profiles.</title>
        <authorList>
            <person name="Matsumoto Y."/>
            <person name="Kinjo T."/>
            <person name="Motooka D."/>
            <person name="Nabeya D."/>
            <person name="Jung N."/>
            <person name="Uechi K."/>
            <person name="Horii T."/>
            <person name="Iida T."/>
            <person name="Fujita J."/>
            <person name="Nakamura S."/>
        </authorList>
    </citation>
    <scope>NUCLEOTIDE SEQUENCE [LARGE SCALE GENOMIC DNA]</scope>
    <source>
        <strain evidence="5 6">JCM 6375</strain>
    </source>
</reference>
<dbReference type="InterPro" id="IPR045851">
    <property type="entry name" value="AMP-bd_C_sf"/>
</dbReference>
<dbReference type="InterPro" id="IPR025110">
    <property type="entry name" value="AMP-bd_C"/>
</dbReference>
<dbReference type="CDD" id="cd04433">
    <property type="entry name" value="AFD_class_I"/>
    <property type="match status" value="1"/>
</dbReference>
<dbReference type="GO" id="GO:0031956">
    <property type="term" value="F:medium-chain fatty acid-CoA ligase activity"/>
    <property type="evidence" value="ECO:0007669"/>
    <property type="project" value="TreeGrafter"/>
</dbReference>
<evidence type="ECO:0000259" key="4">
    <source>
        <dbReference type="Pfam" id="PF13193"/>
    </source>
</evidence>
<accession>A0AAD1HGX8</accession>
<keyword evidence="2 5" id="KW-0436">Ligase</keyword>
<evidence type="ECO:0000259" key="3">
    <source>
        <dbReference type="Pfam" id="PF00501"/>
    </source>
</evidence>
<gene>
    <name evidence="5" type="ORF">MMOR_56600</name>
</gene>
<organism evidence="5 6">
    <name type="scientific">Mycolicibacterium moriokaense</name>
    <dbReference type="NCBI Taxonomy" id="39691"/>
    <lineage>
        <taxon>Bacteria</taxon>
        <taxon>Bacillati</taxon>
        <taxon>Actinomycetota</taxon>
        <taxon>Actinomycetes</taxon>
        <taxon>Mycobacteriales</taxon>
        <taxon>Mycobacteriaceae</taxon>
        <taxon>Mycolicibacterium</taxon>
    </lineage>
</organism>
<evidence type="ECO:0000256" key="2">
    <source>
        <dbReference type="ARBA" id="ARBA00022598"/>
    </source>
</evidence>
<dbReference type="KEGG" id="mmor:MMOR_56600"/>
<evidence type="ECO:0000313" key="6">
    <source>
        <dbReference type="Proteomes" id="UP000466681"/>
    </source>
</evidence>
<comment type="similarity">
    <text evidence="1">Belongs to the ATP-dependent AMP-binding enzyme family.</text>
</comment>
<dbReference type="Proteomes" id="UP000466681">
    <property type="component" value="Chromosome"/>
</dbReference>
<dbReference type="Gene3D" id="3.40.50.12780">
    <property type="entry name" value="N-terminal domain of ligase-like"/>
    <property type="match status" value="1"/>
</dbReference>
<dbReference type="GO" id="GO:0006631">
    <property type="term" value="P:fatty acid metabolic process"/>
    <property type="evidence" value="ECO:0007669"/>
    <property type="project" value="TreeGrafter"/>
</dbReference>
<feature type="domain" description="AMP-dependent synthetase/ligase" evidence="3">
    <location>
        <begin position="8"/>
        <end position="364"/>
    </location>
</feature>
<dbReference type="Gene3D" id="3.30.300.30">
    <property type="match status" value="1"/>
</dbReference>
<dbReference type="EMBL" id="AP022560">
    <property type="protein sequence ID" value="BBX04724.1"/>
    <property type="molecule type" value="Genomic_DNA"/>
</dbReference>
<dbReference type="InterPro" id="IPR020845">
    <property type="entry name" value="AMP-binding_CS"/>
</dbReference>
<dbReference type="PANTHER" id="PTHR43201:SF5">
    <property type="entry name" value="MEDIUM-CHAIN ACYL-COA LIGASE ACSF2, MITOCHONDRIAL"/>
    <property type="match status" value="1"/>
</dbReference>
<keyword evidence="6" id="KW-1185">Reference proteome</keyword>
<dbReference type="InterPro" id="IPR000873">
    <property type="entry name" value="AMP-dep_synth/lig_dom"/>
</dbReference>
<dbReference type="PROSITE" id="PS00455">
    <property type="entry name" value="AMP_BINDING"/>
    <property type="match status" value="1"/>
</dbReference>
<protein>
    <submittedName>
        <fullName evidence="5">Fatty acid--CoA ligase</fullName>
    </submittedName>
</protein>
<dbReference type="Pfam" id="PF00501">
    <property type="entry name" value="AMP-binding"/>
    <property type="match status" value="1"/>
</dbReference>
<evidence type="ECO:0000313" key="5">
    <source>
        <dbReference type="EMBL" id="BBX04724.1"/>
    </source>
</evidence>
<dbReference type="SUPFAM" id="SSF56801">
    <property type="entry name" value="Acetyl-CoA synthetase-like"/>
    <property type="match status" value="1"/>
</dbReference>
<dbReference type="AlphaFoldDB" id="A0AAD1HGX8"/>
<dbReference type="PANTHER" id="PTHR43201">
    <property type="entry name" value="ACYL-COA SYNTHETASE"/>
    <property type="match status" value="1"/>
</dbReference>